<dbReference type="AlphaFoldDB" id="A0A0F9CHL5"/>
<dbReference type="PRINTS" id="PR00344">
    <property type="entry name" value="BCTRLSENSOR"/>
</dbReference>
<keyword evidence="3" id="KW-0547">Nucleotide-binding</keyword>
<evidence type="ECO:0000256" key="2">
    <source>
        <dbReference type="ARBA" id="ARBA00022679"/>
    </source>
</evidence>
<dbReference type="EMBL" id="LAZR01036032">
    <property type="protein sequence ID" value="KKL25922.1"/>
    <property type="molecule type" value="Genomic_DNA"/>
</dbReference>
<dbReference type="InterPro" id="IPR005467">
    <property type="entry name" value="His_kinase_dom"/>
</dbReference>
<dbReference type="PANTHER" id="PTHR43065:SF10">
    <property type="entry name" value="PEROXIDE STRESS-ACTIVATED HISTIDINE KINASE MAK3"/>
    <property type="match status" value="1"/>
</dbReference>
<dbReference type="InterPro" id="IPR036890">
    <property type="entry name" value="HATPase_C_sf"/>
</dbReference>
<dbReference type="InterPro" id="IPR003594">
    <property type="entry name" value="HATPase_dom"/>
</dbReference>
<organism evidence="9">
    <name type="scientific">marine sediment metagenome</name>
    <dbReference type="NCBI Taxonomy" id="412755"/>
    <lineage>
        <taxon>unclassified sequences</taxon>
        <taxon>metagenomes</taxon>
        <taxon>ecological metagenomes</taxon>
    </lineage>
</organism>
<name>A0A0F9CHL5_9ZZZZ</name>
<dbReference type="SUPFAM" id="SSF55874">
    <property type="entry name" value="ATPase domain of HSP90 chaperone/DNA topoisomerase II/histidine kinase"/>
    <property type="match status" value="1"/>
</dbReference>
<feature type="coiled-coil region" evidence="7">
    <location>
        <begin position="30"/>
        <end position="57"/>
    </location>
</feature>
<dbReference type="CDD" id="cd00082">
    <property type="entry name" value="HisKA"/>
    <property type="match status" value="1"/>
</dbReference>
<evidence type="ECO:0000259" key="8">
    <source>
        <dbReference type="PROSITE" id="PS50109"/>
    </source>
</evidence>
<dbReference type="SUPFAM" id="SSF47384">
    <property type="entry name" value="Homodimeric domain of signal transducing histidine kinase"/>
    <property type="match status" value="1"/>
</dbReference>
<evidence type="ECO:0000256" key="5">
    <source>
        <dbReference type="ARBA" id="ARBA00022840"/>
    </source>
</evidence>
<dbReference type="InterPro" id="IPR004358">
    <property type="entry name" value="Sig_transdc_His_kin-like_C"/>
</dbReference>
<evidence type="ECO:0000256" key="1">
    <source>
        <dbReference type="ARBA" id="ARBA00022553"/>
    </source>
</evidence>
<dbReference type="Pfam" id="PF02518">
    <property type="entry name" value="HATPase_c"/>
    <property type="match status" value="1"/>
</dbReference>
<dbReference type="InterPro" id="IPR036097">
    <property type="entry name" value="HisK_dim/P_sf"/>
</dbReference>
<gene>
    <name evidence="9" type="ORF">LCGC14_2400450</name>
</gene>
<dbReference type="Pfam" id="PF00512">
    <property type="entry name" value="HisKA"/>
    <property type="match status" value="1"/>
</dbReference>
<dbReference type="Gene3D" id="3.30.565.10">
    <property type="entry name" value="Histidine kinase-like ATPase, C-terminal domain"/>
    <property type="match status" value="1"/>
</dbReference>
<keyword evidence="6" id="KW-0902">Two-component regulatory system</keyword>
<comment type="caution">
    <text evidence="9">The sequence shown here is derived from an EMBL/GenBank/DDBJ whole genome shotgun (WGS) entry which is preliminary data.</text>
</comment>
<keyword evidence="1" id="KW-0597">Phosphoprotein</keyword>
<evidence type="ECO:0000256" key="3">
    <source>
        <dbReference type="ARBA" id="ARBA00022741"/>
    </source>
</evidence>
<keyword evidence="4" id="KW-0418">Kinase</keyword>
<dbReference type="Gene3D" id="1.10.287.130">
    <property type="match status" value="1"/>
</dbReference>
<keyword evidence="7" id="KW-0175">Coiled coil</keyword>
<feature type="domain" description="Histidine kinase" evidence="8">
    <location>
        <begin position="21"/>
        <end position="233"/>
    </location>
</feature>
<evidence type="ECO:0000256" key="7">
    <source>
        <dbReference type="SAM" id="Coils"/>
    </source>
</evidence>
<dbReference type="GO" id="GO:0000155">
    <property type="term" value="F:phosphorelay sensor kinase activity"/>
    <property type="evidence" value="ECO:0007669"/>
    <property type="project" value="InterPro"/>
</dbReference>
<dbReference type="GO" id="GO:0005524">
    <property type="term" value="F:ATP binding"/>
    <property type="evidence" value="ECO:0007669"/>
    <property type="project" value="UniProtKB-KW"/>
</dbReference>
<dbReference type="SMART" id="SM00388">
    <property type="entry name" value="HisKA"/>
    <property type="match status" value="1"/>
</dbReference>
<evidence type="ECO:0000256" key="4">
    <source>
        <dbReference type="ARBA" id="ARBA00022777"/>
    </source>
</evidence>
<dbReference type="SMART" id="SM00387">
    <property type="entry name" value="HATPase_c"/>
    <property type="match status" value="1"/>
</dbReference>
<dbReference type="InterPro" id="IPR003661">
    <property type="entry name" value="HisK_dim/P_dom"/>
</dbReference>
<keyword evidence="5" id="KW-0067">ATP-binding</keyword>
<accession>A0A0F9CHL5</accession>
<keyword evidence="2" id="KW-0808">Transferase</keyword>
<proteinExistence type="predicted"/>
<dbReference type="PROSITE" id="PS50109">
    <property type="entry name" value="HIS_KIN"/>
    <property type="match status" value="1"/>
</dbReference>
<evidence type="ECO:0000256" key="6">
    <source>
        <dbReference type="ARBA" id="ARBA00023012"/>
    </source>
</evidence>
<dbReference type="PANTHER" id="PTHR43065">
    <property type="entry name" value="SENSOR HISTIDINE KINASE"/>
    <property type="match status" value="1"/>
</dbReference>
<evidence type="ECO:0000313" key="9">
    <source>
        <dbReference type="EMBL" id="KKL25922.1"/>
    </source>
</evidence>
<sequence length="236" mass="26893">MSRKNNLDSDKLNHLNTIAAGLVHEIKNPLNTISVNLQLLREDLQKYNLEKDSKISRKVQLLQKEVCRLENILSDFLRFAKKYKLHFEECDINEIIDSVLDFIAPEVMQKSIRILKSFDAKLPNCYLDRNVIKQALLNIILNAQQAMPKGGELIVRTNKNEEYILIDITDTGIGIPHDKMDKIFQVYYSTKETGTGLGLPTTKRIIEDHKGTINVRSESGKGSSFLIKIPINSKIS</sequence>
<reference evidence="9" key="1">
    <citation type="journal article" date="2015" name="Nature">
        <title>Complex archaea that bridge the gap between prokaryotes and eukaryotes.</title>
        <authorList>
            <person name="Spang A."/>
            <person name="Saw J.H."/>
            <person name="Jorgensen S.L."/>
            <person name="Zaremba-Niedzwiedzka K."/>
            <person name="Martijn J."/>
            <person name="Lind A.E."/>
            <person name="van Eijk R."/>
            <person name="Schleper C."/>
            <person name="Guy L."/>
            <person name="Ettema T.J."/>
        </authorList>
    </citation>
    <scope>NUCLEOTIDE SEQUENCE</scope>
</reference>
<protein>
    <recommendedName>
        <fullName evidence="8">Histidine kinase domain-containing protein</fullName>
    </recommendedName>
</protein>